<evidence type="ECO:0000313" key="3">
    <source>
        <dbReference type="EMBL" id="KAJ5202512.1"/>
    </source>
</evidence>
<comment type="caution">
    <text evidence="3">The sequence shown here is derived from an EMBL/GenBank/DDBJ whole genome shotgun (WGS) entry which is preliminary data.</text>
</comment>
<accession>A0A9W9MJN6</accession>
<keyword evidence="1" id="KW-0472">Membrane</keyword>
<feature type="chain" id="PRO_5040751720" evidence="2">
    <location>
        <begin position="18"/>
        <end position="90"/>
    </location>
</feature>
<keyword evidence="2" id="KW-0732">Signal</keyword>
<evidence type="ECO:0000256" key="2">
    <source>
        <dbReference type="SAM" id="SignalP"/>
    </source>
</evidence>
<keyword evidence="4" id="KW-1185">Reference proteome</keyword>
<feature type="transmembrane region" description="Helical" evidence="1">
    <location>
        <begin position="50"/>
        <end position="70"/>
    </location>
</feature>
<dbReference type="AlphaFoldDB" id="A0A9W9MJN6"/>
<sequence>MTILTVFFMFFCGCALAAPVPLSPRGNEDSVVAEFLRLAFEKGAVTALKIGGVVLLFLFLGDLFTFFFWWRCVEVLRSRGTEVAARGVDG</sequence>
<organism evidence="3 4">
    <name type="scientific">Penicillium cf. viridicatum</name>
    <dbReference type="NCBI Taxonomy" id="2972119"/>
    <lineage>
        <taxon>Eukaryota</taxon>
        <taxon>Fungi</taxon>
        <taxon>Dikarya</taxon>
        <taxon>Ascomycota</taxon>
        <taxon>Pezizomycotina</taxon>
        <taxon>Eurotiomycetes</taxon>
        <taxon>Eurotiomycetidae</taxon>
        <taxon>Eurotiales</taxon>
        <taxon>Aspergillaceae</taxon>
        <taxon>Penicillium</taxon>
    </lineage>
</organism>
<name>A0A9W9MJN6_9EURO</name>
<evidence type="ECO:0000313" key="4">
    <source>
        <dbReference type="Proteomes" id="UP001150942"/>
    </source>
</evidence>
<feature type="signal peptide" evidence="2">
    <location>
        <begin position="1"/>
        <end position="17"/>
    </location>
</feature>
<keyword evidence="1" id="KW-1133">Transmembrane helix</keyword>
<proteinExistence type="predicted"/>
<dbReference type="OrthoDB" id="4363219at2759"/>
<dbReference type="EMBL" id="JAPQKQ010000003">
    <property type="protein sequence ID" value="KAJ5202512.1"/>
    <property type="molecule type" value="Genomic_DNA"/>
</dbReference>
<reference evidence="3" key="2">
    <citation type="journal article" date="2023" name="IMA Fungus">
        <title>Comparative genomic study of the Penicillium genus elucidates a diverse pangenome and 15 lateral gene transfer events.</title>
        <authorList>
            <person name="Petersen C."/>
            <person name="Sorensen T."/>
            <person name="Nielsen M.R."/>
            <person name="Sondergaard T.E."/>
            <person name="Sorensen J.L."/>
            <person name="Fitzpatrick D.A."/>
            <person name="Frisvad J.C."/>
            <person name="Nielsen K.L."/>
        </authorList>
    </citation>
    <scope>NUCLEOTIDE SEQUENCE</scope>
    <source>
        <strain evidence="3">IBT 20477</strain>
    </source>
</reference>
<keyword evidence="1" id="KW-0812">Transmembrane</keyword>
<evidence type="ECO:0000256" key="1">
    <source>
        <dbReference type="SAM" id="Phobius"/>
    </source>
</evidence>
<protein>
    <submittedName>
        <fullName evidence="3">Uncharacterized protein</fullName>
    </submittedName>
</protein>
<reference evidence="3" key="1">
    <citation type="submission" date="2022-11" db="EMBL/GenBank/DDBJ databases">
        <authorList>
            <person name="Petersen C."/>
        </authorList>
    </citation>
    <scope>NUCLEOTIDE SEQUENCE</scope>
    <source>
        <strain evidence="3">IBT 20477</strain>
    </source>
</reference>
<dbReference type="Proteomes" id="UP001150942">
    <property type="component" value="Unassembled WGS sequence"/>
</dbReference>
<gene>
    <name evidence="3" type="ORF">N7449_004591</name>
</gene>